<protein>
    <recommendedName>
        <fullName evidence="3">Retrotransposon gag domain-containing protein</fullName>
    </recommendedName>
</protein>
<feature type="region of interest" description="Disordered" evidence="2">
    <location>
        <begin position="261"/>
        <end position="338"/>
    </location>
</feature>
<dbReference type="EMBL" id="JAHUZN010000007">
    <property type="protein sequence ID" value="KAG8488057.1"/>
    <property type="molecule type" value="Genomic_DNA"/>
</dbReference>
<feature type="region of interest" description="Disordered" evidence="2">
    <location>
        <begin position="497"/>
        <end position="525"/>
    </location>
</feature>
<dbReference type="InterPro" id="IPR021109">
    <property type="entry name" value="Peptidase_aspartic_dom_sf"/>
</dbReference>
<feature type="compositionally biased region" description="Basic and acidic residues" evidence="2">
    <location>
        <begin position="497"/>
        <end position="517"/>
    </location>
</feature>
<dbReference type="CDD" id="cd00303">
    <property type="entry name" value="retropepsin_like"/>
    <property type="match status" value="1"/>
</dbReference>
<dbReference type="AlphaFoldDB" id="A0A8J5YSE0"/>
<feature type="region of interest" description="Disordered" evidence="2">
    <location>
        <begin position="684"/>
        <end position="704"/>
    </location>
</feature>
<keyword evidence="5" id="KW-1185">Reference proteome</keyword>
<dbReference type="GO" id="GO:0006508">
    <property type="term" value="P:proteolysis"/>
    <property type="evidence" value="ECO:0007669"/>
    <property type="project" value="InterPro"/>
</dbReference>
<dbReference type="OrthoDB" id="1000653at2759"/>
<proteinExistence type="predicted"/>
<gene>
    <name evidence="4" type="ORF">CXB51_018328</name>
</gene>
<keyword evidence="1" id="KW-0175">Coiled coil</keyword>
<comment type="caution">
    <text evidence="4">The sequence shown here is derived from an EMBL/GenBank/DDBJ whole genome shotgun (WGS) entry which is preliminary data.</text>
</comment>
<evidence type="ECO:0000313" key="5">
    <source>
        <dbReference type="Proteomes" id="UP000701853"/>
    </source>
</evidence>
<feature type="domain" description="Retrotransposon gag" evidence="3">
    <location>
        <begin position="139"/>
        <end position="230"/>
    </location>
</feature>
<dbReference type="PROSITE" id="PS00141">
    <property type="entry name" value="ASP_PROTEASE"/>
    <property type="match status" value="1"/>
</dbReference>
<dbReference type="InterPro" id="IPR005162">
    <property type="entry name" value="Retrotrans_gag_dom"/>
</dbReference>
<dbReference type="Pfam" id="PF03732">
    <property type="entry name" value="Retrotrans_gag"/>
    <property type="match status" value="1"/>
</dbReference>
<feature type="compositionally biased region" description="Basic and acidic residues" evidence="2">
    <location>
        <begin position="302"/>
        <end position="311"/>
    </location>
</feature>
<feature type="compositionally biased region" description="Basic residues" evidence="2">
    <location>
        <begin position="630"/>
        <end position="643"/>
    </location>
</feature>
<dbReference type="InterPro" id="IPR001969">
    <property type="entry name" value="Aspartic_peptidase_AS"/>
</dbReference>
<dbReference type="Proteomes" id="UP000701853">
    <property type="component" value="Chromosome 7"/>
</dbReference>
<feature type="region of interest" description="Disordered" evidence="2">
    <location>
        <begin position="352"/>
        <end position="373"/>
    </location>
</feature>
<evidence type="ECO:0000259" key="3">
    <source>
        <dbReference type="Pfam" id="PF03732"/>
    </source>
</evidence>
<feature type="region of interest" description="Disordered" evidence="2">
    <location>
        <begin position="581"/>
        <end position="604"/>
    </location>
</feature>
<accession>A0A8J5YSE0</accession>
<feature type="compositionally biased region" description="Basic and acidic residues" evidence="2">
    <location>
        <begin position="644"/>
        <end position="657"/>
    </location>
</feature>
<feature type="compositionally biased region" description="Basic residues" evidence="2">
    <location>
        <begin position="321"/>
        <end position="337"/>
    </location>
</feature>
<dbReference type="GO" id="GO:0004190">
    <property type="term" value="F:aspartic-type endopeptidase activity"/>
    <property type="evidence" value="ECO:0007669"/>
    <property type="project" value="InterPro"/>
</dbReference>
<organism evidence="4 5">
    <name type="scientific">Gossypium anomalum</name>
    <dbReference type="NCBI Taxonomy" id="47600"/>
    <lineage>
        <taxon>Eukaryota</taxon>
        <taxon>Viridiplantae</taxon>
        <taxon>Streptophyta</taxon>
        <taxon>Embryophyta</taxon>
        <taxon>Tracheophyta</taxon>
        <taxon>Spermatophyta</taxon>
        <taxon>Magnoliopsida</taxon>
        <taxon>eudicotyledons</taxon>
        <taxon>Gunneridae</taxon>
        <taxon>Pentapetalae</taxon>
        <taxon>rosids</taxon>
        <taxon>malvids</taxon>
        <taxon>Malvales</taxon>
        <taxon>Malvaceae</taxon>
        <taxon>Malvoideae</taxon>
        <taxon>Gossypium</taxon>
    </lineage>
</organism>
<reference evidence="4 5" key="1">
    <citation type="journal article" date="2021" name="bioRxiv">
        <title>The Gossypium anomalum genome as a resource for cotton improvement and evolutionary analysis of hybrid incompatibility.</title>
        <authorList>
            <person name="Grover C.E."/>
            <person name="Yuan D."/>
            <person name="Arick M.A."/>
            <person name="Miller E.R."/>
            <person name="Hu G."/>
            <person name="Peterson D.G."/>
            <person name="Wendel J.F."/>
            <person name="Udall J.A."/>
        </authorList>
    </citation>
    <scope>NUCLEOTIDE SEQUENCE [LARGE SCALE GENOMIC DNA]</scope>
    <source>
        <strain evidence="4">JFW-Udall</strain>
        <tissue evidence="4">Leaf</tissue>
    </source>
</reference>
<dbReference type="PANTHER" id="PTHR33223:SF6">
    <property type="entry name" value="CCHC-TYPE DOMAIN-CONTAINING PROTEIN"/>
    <property type="match status" value="1"/>
</dbReference>
<feature type="region of interest" description="Disordered" evidence="2">
    <location>
        <begin position="625"/>
        <end position="668"/>
    </location>
</feature>
<name>A0A8J5YSE0_9ROSI</name>
<feature type="compositionally biased region" description="Basic and acidic residues" evidence="2">
    <location>
        <begin position="360"/>
        <end position="373"/>
    </location>
</feature>
<sequence>MKETLELVEGHTDGFDSMEEQLRDFVLDSLGANAEKLNDLVNSTTEKLAERDENLEEMVLAMKKEIEELKGELMIYKVALSNGMLSSKPKQQAMDVPKPEKFKGARSARDVDNFLWKMEQYFRAMSIEDDAIKVNTDSIYFTDVALLWWRRRSTDEKCGGNAIGTWEEFQKELRNQFYPQYAEKEARAKLHRLTQQGTVREYVWAFSELMLQISDLSEKEAFYWFEDGLKLWAKHELRRQGITELIIAMAEAESFVELGPTKDKFESSQPNGKGNGESNHEEDEERHSDDGHSTDSTSGNGKPRDAKRRTDSSSGNERPRDAKRRSNNPRDKGKKIKCFLCQGPHMLRKCPKRSMMSAIQKDEPKEEAKPIEGKPSRVNSMVLIPKKRNDRGGLMFVDINIAGQKQSALIDTGASDLFISEKAAKKLAHNVELQIGEWKGNEDFEVIQLDDYDYILGLNLLDRIKTVLFPWADEIHIITGPLSKIVVPVHRDMKVGTKDATKAPSEKLVERESDMRPVESTVELPPSKKVDRASDFVGKEAMQKQSKRVNAVSKVYCKHSDSVLNSDLLAWQDRRGPFKVRKQEGRGTVGGTKPRCMNRGDSNGIKPELGQVKVETSCQRNVPTSATVQVKRRRKLTQRFRRKGQPDCKASREEAKATTEFQDESSQYNSEVATRALREWVEENVTGQSSKPVTMAQAAPHGGRSIRWGSFSPRELAQFQELLEKPVRLKPGFFWHKHFRYTNWCLGGVLEESSLWVEKADLGGFGRANCLRPHGLRDERSSPVTLGHSFTTQEVSVLSLSHDLPVTTAPNQTSLQPFKDLWIDVSSRFIVVEI</sequence>
<evidence type="ECO:0000313" key="4">
    <source>
        <dbReference type="EMBL" id="KAG8488057.1"/>
    </source>
</evidence>
<evidence type="ECO:0000256" key="1">
    <source>
        <dbReference type="SAM" id="Coils"/>
    </source>
</evidence>
<dbReference type="PANTHER" id="PTHR33223">
    <property type="entry name" value="CCHC-TYPE DOMAIN-CONTAINING PROTEIN"/>
    <property type="match status" value="1"/>
</dbReference>
<dbReference type="SUPFAM" id="SSF50630">
    <property type="entry name" value="Acid proteases"/>
    <property type="match status" value="1"/>
</dbReference>
<evidence type="ECO:0000256" key="2">
    <source>
        <dbReference type="SAM" id="MobiDB-lite"/>
    </source>
</evidence>
<dbReference type="Gene3D" id="2.40.70.10">
    <property type="entry name" value="Acid Proteases"/>
    <property type="match status" value="1"/>
</dbReference>
<feature type="coiled-coil region" evidence="1">
    <location>
        <begin position="27"/>
        <end position="72"/>
    </location>
</feature>